<accession>A0ABQ9X1N1</accession>
<keyword evidence="2" id="KW-1185">Reference proteome</keyword>
<dbReference type="Proteomes" id="UP001281761">
    <property type="component" value="Unassembled WGS sequence"/>
</dbReference>
<sequence>MTFYTTHNSQGGAAICLYFSTSSLTVTQCFFHNCTCTLSVDSGGALYVWATRSDCPISVSLSSFTECANTSPGNPRGGSVFLSTKSVLSITSCFFEKSKSGRDGALSLQASPLATLSNCAFVSCSAQKDAGALTLTGVKTIDLSFLQFRECSSGDSKSNDIFFDAIPASLVTEDTVRFCDSTSDRPNVFVKTGSVDMSRLVPELQSTPTASVEVSISEGTATVTATASEGVKGTVGILLNGSNVPRLIHVHFGSITQTSRSGTAVVSSGVNGVLPQADYSLRAWSVPSAYLSSVHSADSTLKDVNTVRIDLHGMNLNNGKYSMLISSGENTFNVSLGRFNSTTLVGSAPLRPLNASGRLDFATEYNVEKVMRLADGGIEENINLINRVSFTTPPEPPRLVRVVRKALNGKKDELIIDVQAELLPVGNGLIQFKLDESEILVNGVLTSDSETECTAVFSTAWTEDTTHLSYGKAYSMESATISSIAVLINPGTVCVVHDPPVITSFSVPTECSSDSFDIEVIGKNFPSSTHFNLTLSNNHNISIYFSSYTKGKGTVKASLPSEVQFGTEYSVSRVWNGYDYVLLNETRLKTPLGPTLTSISASLQSPDMKEVLLSLNGLRMMTGTHTLTFHEQGQSTPLTMTVQINTETTGSGSELIFGGTKLKYGTTYEVISLTSATLHFILADSPTFTTDPEPPRLVKIVSEEDSGLISTTLTLSSLFLTVGGQYEVKMTGTPLSSSSSVKHDTKLIFTANSATANTLTLTLYPLEEADVKYDHSYSVDWMNVVGGVPILVETDKCVFETPSEPSRLVSFWISGYDSTQAEVIFAMDGRALDTSSMFKVGLNFSNTLKHTVSMRFNNERGDWEGSAILFPSESCELEYGKTYAVSSFRKGEDTAELLFEANEVTIDVNPSRLTSVSITGLSDEGKKGLFSVAGKNLVSGWSYQIYVNETGTSVEKTIEVTMSSKEEGTGSAVLFSEIEGEIELDYGTEYKVVGVKDSSQSLILFESNMKFRTDPEPPRLVKIVSEPDEGLNSTTLTLSSLVLTEGKKYQMKVTGTPLSSSSSTTHKTTLKFNATSATVNTVTLKLYPFEEGIVMYGHSYTVDWMKAVDGDPIFIETETCAFETHKEPARILLCTGAVLNKERSEVTISLEGRALGDSLGSIWVKFETTFWKSSSSIRNLSATLCEVDFLVGSEENGTRLKYEGEYTVCVKPDEASTLLVDSGIAVHIPASPSFTKVEFAFTNSLGTGCIAVLTGSDLVVGTEYEVKLNTSHTFSIVVTSSARAESSEMVIGFEGTLAYSQNILVETIEPTVEESGIALMPIPVTGQTPARPNVSEIFVDTETGQIYQTCGDPSSPFSTMDLAWRIVRTLDISQPTFSLLNSTSLSSAMTIECGMSVLIQNGTNIGPSLNIPSLAAESATSALIVVSSAVLSIQNIDVVVGSSNPSFILISALSSKVKERNAELEIVWEDCVDTKKGWESVVP</sequence>
<reference evidence="1 2" key="1">
    <citation type="journal article" date="2022" name="bioRxiv">
        <title>Genomics of Preaxostyla Flagellates Illuminates Evolutionary Transitions and the Path Towards Mitochondrial Loss.</title>
        <authorList>
            <person name="Novak L.V.F."/>
            <person name="Treitli S.C."/>
            <person name="Pyrih J."/>
            <person name="Halakuc P."/>
            <person name="Pipaliya S.V."/>
            <person name="Vacek V."/>
            <person name="Brzon O."/>
            <person name="Soukal P."/>
            <person name="Eme L."/>
            <person name="Dacks J.B."/>
            <person name="Karnkowska A."/>
            <person name="Elias M."/>
            <person name="Hampl V."/>
        </authorList>
    </citation>
    <scope>NUCLEOTIDE SEQUENCE [LARGE SCALE GENOMIC DNA]</scope>
    <source>
        <strain evidence="1">NAU3</strain>
        <tissue evidence="1">Gut</tissue>
    </source>
</reference>
<organism evidence="1 2">
    <name type="scientific">Blattamonas nauphoetae</name>
    <dbReference type="NCBI Taxonomy" id="2049346"/>
    <lineage>
        <taxon>Eukaryota</taxon>
        <taxon>Metamonada</taxon>
        <taxon>Preaxostyla</taxon>
        <taxon>Oxymonadida</taxon>
        <taxon>Blattamonas</taxon>
    </lineage>
</organism>
<proteinExistence type="predicted"/>
<gene>
    <name evidence="1" type="ORF">BLNAU_19398</name>
</gene>
<evidence type="ECO:0000313" key="1">
    <source>
        <dbReference type="EMBL" id="KAK2945664.1"/>
    </source>
</evidence>
<dbReference type="EMBL" id="JARBJD010000251">
    <property type="protein sequence ID" value="KAK2945664.1"/>
    <property type="molecule type" value="Genomic_DNA"/>
</dbReference>
<name>A0ABQ9X1N1_9EUKA</name>
<evidence type="ECO:0000313" key="2">
    <source>
        <dbReference type="Proteomes" id="UP001281761"/>
    </source>
</evidence>
<comment type="caution">
    <text evidence="1">The sequence shown here is derived from an EMBL/GenBank/DDBJ whole genome shotgun (WGS) entry which is preliminary data.</text>
</comment>
<protein>
    <submittedName>
        <fullName evidence="1">Uncharacterized protein</fullName>
    </submittedName>
</protein>